<organism evidence="1 2">
    <name type="scientific">Bizionia hallyeonensis</name>
    <dbReference type="NCBI Taxonomy" id="1123757"/>
    <lineage>
        <taxon>Bacteria</taxon>
        <taxon>Pseudomonadati</taxon>
        <taxon>Bacteroidota</taxon>
        <taxon>Flavobacteriia</taxon>
        <taxon>Flavobacteriales</taxon>
        <taxon>Flavobacteriaceae</taxon>
        <taxon>Bizionia</taxon>
    </lineage>
</organism>
<dbReference type="Pfam" id="PF11185">
    <property type="entry name" value="DUF2971"/>
    <property type="match status" value="1"/>
</dbReference>
<protein>
    <recommendedName>
        <fullName evidence="3">DUF2971 domain-containing protein</fullName>
    </recommendedName>
</protein>
<keyword evidence="2" id="KW-1185">Reference proteome</keyword>
<evidence type="ECO:0000313" key="2">
    <source>
        <dbReference type="Proteomes" id="UP001596162"/>
    </source>
</evidence>
<comment type="caution">
    <text evidence="1">The sequence shown here is derived from an EMBL/GenBank/DDBJ whole genome shotgun (WGS) entry which is preliminary data.</text>
</comment>
<evidence type="ECO:0008006" key="3">
    <source>
        <dbReference type="Google" id="ProtNLM"/>
    </source>
</evidence>
<dbReference type="EMBL" id="JBHSLA010000001">
    <property type="protein sequence ID" value="MFC5194426.1"/>
    <property type="molecule type" value="Genomic_DNA"/>
</dbReference>
<dbReference type="RefSeq" id="WP_376858557.1">
    <property type="nucleotide sequence ID" value="NZ_JBHSLA010000001.1"/>
</dbReference>
<dbReference type="InterPro" id="IPR021352">
    <property type="entry name" value="DUF2971"/>
</dbReference>
<sequence>MTFEIEKSGPPYLFRYRSNGEFTIDELENSYIYFSDRKELNDPYDSIPNLINLTNDVEELKNSYNLILENINDSITKSYFTRKFSADNVKDLINESLEPFLNQFGIACFSINPLNLPLWANYSNNNKGICLQFNMDKDINFFKNWRPVTYETDLKQTIFNPSTNRSGIMDVFFRKSKLWNNEYEIRLVKQKKGKIKFKKEALANVILGYNIEPDYKDRIIKTIEKNYSNTNIFQMKRPTELKTISFTKI</sequence>
<evidence type="ECO:0000313" key="1">
    <source>
        <dbReference type="EMBL" id="MFC5194426.1"/>
    </source>
</evidence>
<accession>A0ABW0C3Z8</accession>
<name>A0ABW0C3Z8_9FLAO</name>
<reference evidence="2" key="1">
    <citation type="journal article" date="2019" name="Int. J. Syst. Evol. Microbiol.">
        <title>The Global Catalogue of Microorganisms (GCM) 10K type strain sequencing project: providing services to taxonomists for standard genome sequencing and annotation.</title>
        <authorList>
            <consortium name="The Broad Institute Genomics Platform"/>
            <consortium name="The Broad Institute Genome Sequencing Center for Infectious Disease"/>
            <person name="Wu L."/>
            <person name="Ma J."/>
        </authorList>
    </citation>
    <scope>NUCLEOTIDE SEQUENCE [LARGE SCALE GENOMIC DNA]</scope>
    <source>
        <strain evidence="2">JCM 17978</strain>
    </source>
</reference>
<dbReference type="Proteomes" id="UP001596162">
    <property type="component" value="Unassembled WGS sequence"/>
</dbReference>
<proteinExistence type="predicted"/>
<gene>
    <name evidence="1" type="ORF">ACFPH8_03695</name>
</gene>